<dbReference type="Gene3D" id="1.10.340.30">
    <property type="entry name" value="Hypothetical protein, domain 2"/>
    <property type="match status" value="1"/>
</dbReference>
<dbReference type="CDD" id="cd00056">
    <property type="entry name" value="ENDO3c"/>
    <property type="match status" value="1"/>
</dbReference>
<feature type="domain" description="HhH-GPD" evidence="6">
    <location>
        <begin position="61"/>
        <end position="222"/>
    </location>
</feature>
<dbReference type="InterPro" id="IPR011257">
    <property type="entry name" value="DNA_glycosylase"/>
</dbReference>
<organism evidence="7 8">
    <name type="scientific">Deinococcus aerophilus</name>
    <dbReference type="NCBI Taxonomy" id="522488"/>
    <lineage>
        <taxon>Bacteria</taxon>
        <taxon>Thermotogati</taxon>
        <taxon>Deinococcota</taxon>
        <taxon>Deinococci</taxon>
        <taxon>Deinococcales</taxon>
        <taxon>Deinococcaceae</taxon>
        <taxon>Deinococcus</taxon>
    </lineage>
</organism>
<feature type="compositionally biased region" description="Low complexity" evidence="5">
    <location>
        <begin position="1"/>
        <end position="13"/>
    </location>
</feature>
<dbReference type="Gene3D" id="1.10.1670.10">
    <property type="entry name" value="Helix-hairpin-Helix base-excision DNA repair enzymes (C-terminal)"/>
    <property type="match status" value="1"/>
</dbReference>
<accession>A0ABQ2GPA0</accession>
<evidence type="ECO:0000256" key="3">
    <source>
        <dbReference type="ARBA" id="ARBA00023004"/>
    </source>
</evidence>
<sequence>MTASSVPSAPSVSRKPALSAQQPPPLHLPELARRLATEYLPEPPTPRRAAEPLDGLIQTILSQQNTAPITRRQFEGLKAAYPRWEAALADGPDGIEAVLRAAGGGLARVKAGYIHALLAELDETRPSLSLRETRDLSDEAARALLEGLPGVGMKTASCVLLFDLARPAMPVDTHIHRIARRLDLVPAAWNAVKVERWFAEVLPHDWATRYTFHVAAIRHGRQTCRARHPQCDRCVLRDLCPSAALLGPGEAGAGQTAMLRP</sequence>
<keyword evidence="2" id="KW-0479">Metal-binding</keyword>
<comment type="caution">
    <text evidence="7">The sequence shown here is derived from an EMBL/GenBank/DDBJ whole genome shotgun (WGS) entry which is preliminary data.</text>
</comment>
<evidence type="ECO:0000259" key="6">
    <source>
        <dbReference type="SMART" id="SM00478"/>
    </source>
</evidence>
<evidence type="ECO:0000256" key="4">
    <source>
        <dbReference type="ARBA" id="ARBA00023014"/>
    </source>
</evidence>
<dbReference type="InterPro" id="IPR003265">
    <property type="entry name" value="HhH-GPD_domain"/>
</dbReference>
<gene>
    <name evidence="7" type="ORF">GCM10010841_11750</name>
</gene>
<evidence type="ECO:0000256" key="1">
    <source>
        <dbReference type="ARBA" id="ARBA00001966"/>
    </source>
</evidence>
<dbReference type="Pfam" id="PF00730">
    <property type="entry name" value="HhH-GPD"/>
    <property type="match status" value="1"/>
</dbReference>
<dbReference type="EMBL" id="BMOM01000006">
    <property type="protein sequence ID" value="GGM04933.1"/>
    <property type="molecule type" value="Genomic_DNA"/>
</dbReference>
<keyword evidence="4" id="KW-0411">Iron-sulfur</keyword>
<keyword evidence="7" id="KW-0540">Nuclease</keyword>
<proteinExistence type="predicted"/>
<protein>
    <submittedName>
        <fullName evidence="7">Endonuclease III</fullName>
    </submittedName>
</protein>
<comment type="cofactor">
    <cofactor evidence="1">
        <name>[4Fe-4S] cluster</name>
        <dbReference type="ChEBI" id="CHEBI:49883"/>
    </cofactor>
</comment>
<keyword evidence="7" id="KW-0255">Endonuclease</keyword>
<dbReference type="PANTHER" id="PTHR47203:SF1">
    <property type="entry name" value="HYPOTHETICAL BASE EXCISION DNA REPAIR PROTEIN (EUROFUNG)"/>
    <property type="match status" value="1"/>
</dbReference>
<dbReference type="InterPro" id="IPR003651">
    <property type="entry name" value="Endonuclease3_FeS-loop_motif"/>
</dbReference>
<dbReference type="PANTHER" id="PTHR47203">
    <property type="match status" value="1"/>
</dbReference>
<evidence type="ECO:0000313" key="8">
    <source>
        <dbReference type="Proteomes" id="UP000661918"/>
    </source>
</evidence>
<dbReference type="GO" id="GO:0004519">
    <property type="term" value="F:endonuclease activity"/>
    <property type="evidence" value="ECO:0007669"/>
    <property type="project" value="UniProtKB-KW"/>
</dbReference>
<dbReference type="Pfam" id="PF10576">
    <property type="entry name" value="EndIII_4Fe-2S"/>
    <property type="match status" value="1"/>
</dbReference>
<evidence type="ECO:0000256" key="2">
    <source>
        <dbReference type="ARBA" id="ARBA00022723"/>
    </source>
</evidence>
<evidence type="ECO:0000256" key="5">
    <source>
        <dbReference type="SAM" id="MobiDB-lite"/>
    </source>
</evidence>
<keyword evidence="3" id="KW-0408">Iron</keyword>
<reference evidence="8" key="1">
    <citation type="journal article" date="2019" name="Int. J. Syst. Evol. Microbiol.">
        <title>The Global Catalogue of Microorganisms (GCM) 10K type strain sequencing project: providing services to taxonomists for standard genome sequencing and annotation.</title>
        <authorList>
            <consortium name="The Broad Institute Genomics Platform"/>
            <consortium name="The Broad Institute Genome Sequencing Center for Infectious Disease"/>
            <person name="Wu L."/>
            <person name="Ma J."/>
        </authorList>
    </citation>
    <scope>NUCLEOTIDE SEQUENCE [LARGE SCALE GENOMIC DNA]</scope>
    <source>
        <strain evidence="8">JCM 15443</strain>
    </source>
</reference>
<dbReference type="SMART" id="SM00525">
    <property type="entry name" value="FES"/>
    <property type="match status" value="1"/>
</dbReference>
<dbReference type="SUPFAM" id="SSF48150">
    <property type="entry name" value="DNA-glycosylase"/>
    <property type="match status" value="1"/>
</dbReference>
<dbReference type="Proteomes" id="UP000661918">
    <property type="component" value="Unassembled WGS sequence"/>
</dbReference>
<evidence type="ECO:0000313" key="7">
    <source>
        <dbReference type="EMBL" id="GGM04933.1"/>
    </source>
</evidence>
<dbReference type="InterPro" id="IPR023170">
    <property type="entry name" value="HhH_base_excis_C"/>
</dbReference>
<dbReference type="SMART" id="SM00478">
    <property type="entry name" value="ENDO3c"/>
    <property type="match status" value="1"/>
</dbReference>
<name>A0ABQ2GPA0_9DEIO</name>
<keyword evidence="8" id="KW-1185">Reference proteome</keyword>
<keyword evidence="7" id="KW-0378">Hydrolase</keyword>
<feature type="region of interest" description="Disordered" evidence="5">
    <location>
        <begin position="1"/>
        <end position="26"/>
    </location>
</feature>
<dbReference type="RefSeq" id="WP_188902326.1">
    <property type="nucleotide sequence ID" value="NZ_BMOM01000006.1"/>
</dbReference>